<accession>A0A0F9HXS2</accession>
<name>A0A0F9HXS2_9ZZZZ</name>
<dbReference type="EMBL" id="LAZR01013808">
    <property type="protein sequence ID" value="KKM20236.1"/>
    <property type="molecule type" value="Genomic_DNA"/>
</dbReference>
<dbReference type="AlphaFoldDB" id="A0A0F9HXS2"/>
<comment type="caution">
    <text evidence="1">The sequence shown here is derived from an EMBL/GenBank/DDBJ whole genome shotgun (WGS) entry which is preliminary data.</text>
</comment>
<gene>
    <name evidence="1" type="ORF">LCGC14_1647370</name>
</gene>
<sequence>MTKIDNSVDAIRAIYILLLKNPSEVIKCSIEGNTVTIDIALFEDPKKTDLSCHNYQSYGLQLSPEDNGLSWVLGHWF</sequence>
<proteinExistence type="predicted"/>
<evidence type="ECO:0000313" key="1">
    <source>
        <dbReference type="EMBL" id="KKM20236.1"/>
    </source>
</evidence>
<reference evidence="1" key="1">
    <citation type="journal article" date="2015" name="Nature">
        <title>Complex archaea that bridge the gap between prokaryotes and eukaryotes.</title>
        <authorList>
            <person name="Spang A."/>
            <person name="Saw J.H."/>
            <person name="Jorgensen S.L."/>
            <person name="Zaremba-Niedzwiedzka K."/>
            <person name="Martijn J."/>
            <person name="Lind A.E."/>
            <person name="van Eijk R."/>
            <person name="Schleper C."/>
            <person name="Guy L."/>
            <person name="Ettema T.J."/>
        </authorList>
    </citation>
    <scope>NUCLEOTIDE SEQUENCE</scope>
</reference>
<protein>
    <submittedName>
        <fullName evidence="1">Uncharacterized protein</fullName>
    </submittedName>
</protein>
<organism evidence="1">
    <name type="scientific">marine sediment metagenome</name>
    <dbReference type="NCBI Taxonomy" id="412755"/>
    <lineage>
        <taxon>unclassified sequences</taxon>
        <taxon>metagenomes</taxon>
        <taxon>ecological metagenomes</taxon>
    </lineage>
</organism>